<evidence type="ECO:0008006" key="4">
    <source>
        <dbReference type="Google" id="ProtNLM"/>
    </source>
</evidence>
<evidence type="ECO:0000313" key="2">
    <source>
        <dbReference type="EMBL" id="UOE41700.1"/>
    </source>
</evidence>
<accession>A0ABY4BRF0</accession>
<keyword evidence="3" id="KW-1185">Reference proteome</keyword>
<dbReference type="EMBL" id="CP094532">
    <property type="protein sequence ID" value="UOE41700.1"/>
    <property type="molecule type" value="Genomic_DNA"/>
</dbReference>
<protein>
    <recommendedName>
        <fullName evidence="4">Lipoprotein</fullName>
    </recommendedName>
</protein>
<evidence type="ECO:0000256" key="1">
    <source>
        <dbReference type="SAM" id="MobiDB-lite"/>
    </source>
</evidence>
<reference evidence="2 3" key="1">
    <citation type="submission" date="2022-03" db="EMBL/GenBank/DDBJ databases">
        <title>Chryseobacterium sp. isolated from particulate matters in swine house.</title>
        <authorList>
            <person name="Won M."/>
            <person name="Kim S.-J."/>
            <person name="Kwon S.-W."/>
        </authorList>
    </citation>
    <scope>NUCLEOTIDE SEQUENCE [LARGE SCALE GENOMIC DNA]</scope>
    <source>
        <strain evidence="2 3">SC2-2</strain>
    </source>
</reference>
<proteinExistence type="predicted"/>
<dbReference type="Proteomes" id="UP000831460">
    <property type="component" value="Chromosome"/>
</dbReference>
<sequence>MLHRIVLATFGMLTLATCQNQQTTKSTSEKTETATPKTTTGTVSTPTKTGEQEMAPGMPPDKEAIEQAKREAAAMEAQKKATVYLAEGENTFLKEQQMNVTFKQITEDSRCPKDVNCIWEGAATAEVEFMGTYTRPQTLRLSTMNDANKGLAKTQNFNGYNVTLVSLTPETTSDKGYKQLKGKYKIGLKFEKAAATPATKGGTTTK</sequence>
<feature type="compositionally biased region" description="Low complexity" evidence="1">
    <location>
        <begin position="33"/>
        <end position="49"/>
    </location>
</feature>
<organism evidence="2 3">
    <name type="scientific">Chryseobacterium suipulveris</name>
    <dbReference type="NCBI Taxonomy" id="2929800"/>
    <lineage>
        <taxon>Bacteria</taxon>
        <taxon>Pseudomonadati</taxon>
        <taxon>Bacteroidota</taxon>
        <taxon>Flavobacteriia</taxon>
        <taxon>Flavobacteriales</taxon>
        <taxon>Weeksellaceae</taxon>
        <taxon>Chryseobacterium group</taxon>
        <taxon>Chryseobacterium</taxon>
    </lineage>
</organism>
<evidence type="ECO:0000313" key="3">
    <source>
        <dbReference type="Proteomes" id="UP000831460"/>
    </source>
</evidence>
<gene>
    <name evidence="2" type="ORF">MTP09_03415</name>
</gene>
<feature type="region of interest" description="Disordered" evidence="1">
    <location>
        <begin position="19"/>
        <end position="59"/>
    </location>
</feature>
<dbReference type="RefSeq" id="WP_243550577.1">
    <property type="nucleotide sequence ID" value="NZ_CP094532.1"/>
</dbReference>
<name>A0ABY4BRF0_9FLAO</name>